<dbReference type="PANTHER" id="PTHR37827:SF1">
    <property type="entry name" value="HNH DOMAIN-CONTAINING PROTEIN"/>
    <property type="match status" value="1"/>
</dbReference>
<evidence type="ECO:0008006" key="3">
    <source>
        <dbReference type="Google" id="ProtNLM"/>
    </source>
</evidence>
<reference evidence="1" key="1">
    <citation type="submission" date="2021-11" db="EMBL/GenBank/DDBJ databases">
        <title>Genome sequence.</title>
        <authorList>
            <person name="Sun Q."/>
        </authorList>
    </citation>
    <scope>NUCLEOTIDE SEQUENCE</scope>
    <source>
        <strain evidence="1">JC740</strain>
    </source>
</reference>
<comment type="caution">
    <text evidence="1">The sequence shown here is derived from an EMBL/GenBank/DDBJ whole genome shotgun (WGS) entry which is preliminary data.</text>
</comment>
<protein>
    <recommendedName>
        <fullName evidence="3">HNH domain-containing protein</fullName>
    </recommendedName>
</protein>
<organism evidence="1 2">
    <name type="scientific">Rhodopirellula halodulae</name>
    <dbReference type="NCBI Taxonomy" id="2894198"/>
    <lineage>
        <taxon>Bacteria</taxon>
        <taxon>Pseudomonadati</taxon>
        <taxon>Planctomycetota</taxon>
        <taxon>Planctomycetia</taxon>
        <taxon>Pirellulales</taxon>
        <taxon>Pirellulaceae</taxon>
        <taxon>Rhodopirellula</taxon>
    </lineage>
</organism>
<gene>
    <name evidence="1" type="ORF">LOC71_00405</name>
</gene>
<dbReference type="Proteomes" id="UP001430306">
    <property type="component" value="Unassembled WGS sequence"/>
</dbReference>
<dbReference type="EMBL" id="JAJKFW010000003">
    <property type="protein sequence ID" value="MCC9640717.1"/>
    <property type="molecule type" value="Genomic_DNA"/>
</dbReference>
<evidence type="ECO:0000313" key="1">
    <source>
        <dbReference type="EMBL" id="MCC9640717.1"/>
    </source>
</evidence>
<evidence type="ECO:0000313" key="2">
    <source>
        <dbReference type="Proteomes" id="UP001430306"/>
    </source>
</evidence>
<accession>A0ABS8NCP6</accession>
<proteinExistence type="predicted"/>
<dbReference type="PANTHER" id="PTHR37827">
    <property type="entry name" value="TUDOR DOMAIN-CONTAINING PROTEIN"/>
    <property type="match status" value="1"/>
</dbReference>
<keyword evidence="2" id="KW-1185">Reference proteome</keyword>
<sequence>MFGLTIWSCPQGNSGSDKSLRGEPAGICGIKTLSCDEFRSSFHPPERTSMKSGEPCVLCEVEAAFNQHHLIPRHCHRKSWWKKRFSKEEMQRTISVCKMCHRTIHNLIPDEKEIGRDYYTIERLKTHPAFANYLAWKRRRLDSGKS</sequence>
<name>A0ABS8NCP6_9BACT</name>